<accession>A0ABY5YXT6</accession>
<protein>
    <submittedName>
        <fullName evidence="1">Uncharacterized protein</fullName>
    </submittedName>
</protein>
<dbReference type="RefSeq" id="WP_260723903.1">
    <property type="nucleotide sequence ID" value="NZ_BAAABS010000018.1"/>
</dbReference>
<sequence>MEQAKRPVTGLAGPYGHRPHPALVAVPIGACRAYGPFAAATLVPALLTALGTGER</sequence>
<evidence type="ECO:0000313" key="2">
    <source>
        <dbReference type="Proteomes" id="UP001058271"/>
    </source>
</evidence>
<reference evidence="1" key="1">
    <citation type="submission" date="2021-04" db="EMBL/GenBank/DDBJ databases">
        <title>Biosynthetic gene clusters of Dactylosporangioum roseum.</title>
        <authorList>
            <person name="Hartkoorn R.C."/>
            <person name="Beaudoing E."/>
            <person name="Hot D."/>
            <person name="Moureu S."/>
        </authorList>
    </citation>
    <scope>NUCLEOTIDE SEQUENCE</scope>
    <source>
        <strain evidence="1">NRRL B-16295</strain>
    </source>
</reference>
<keyword evidence="2" id="KW-1185">Reference proteome</keyword>
<gene>
    <name evidence="1" type="ORF">Drose_25575</name>
</gene>
<evidence type="ECO:0000313" key="1">
    <source>
        <dbReference type="EMBL" id="UWZ34581.1"/>
    </source>
</evidence>
<proteinExistence type="predicted"/>
<dbReference type="EMBL" id="CP073721">
    <property type="protein sequence ID" value="UWZ34581.1"/>
    <property type="molecule type" value="Genomic_DNA"/>
</dbReference>
<dbReference type="Proteomes" id="UP001058271">
    <property type="component" value="Chromosome"/>
</dbReference>
<organism evidence="1 2">
    <name type="scientific">Dactylosporangium roseum</name>
    <dbReference type="NCBI Taxonomy" id="47989"/>
    <lineage>
        <taxon>Bacteria</taxon>
        <taxon>Bacillati</taxon>
        <taxon>Actinomycetota</taxon>
        <taxon>Actinomycetes</taxon>
        <taxon>Micromonosporales</taxon>
        <taxon>Micromonosporaceae</taxon>
        <taxon>Dactylosporangium</taxon>
    </lineage>
</organism>
<name>A0ABY5YXT6_9ACTN</name>